<feature type="compositionally biased region" description="Basic and acidic residues" evidence="1">
    <location>
        <begin position="588"/>
        <end position="604"/>
    </location>
</feature>
<dbReference type="PROSITE" id="PS50004">
    <property type="entry name" value="C2"/>
    <property type="match status" value="1"/>
</dbReference>
<feature type="domain" description="C2" evidence="2">
    <location>
        <begin position="60"/>
        <end position="189"/>
    </location>
</feature>
<dbReference type="InterPro" id="IPR035892">
    <property type="entry name" value="C2_domain_sf"/>
</dbReference>
<feature type="region of interest" description="Disordered" evidence="1">
    <location>
        <begin position="520"/>
        <end position="636"/>
    </location>
</feature>
<accession>A0A4U0TYU8</accession>
<evidence type="ECO:0000313" key="4">
    <source>
        <dbReference type="Proteomes" id="UP000308549"/>
    </source>
</evidence>
<feature type="region of interest" description="Disordered" evidence="1">
    <location>
        <begin position="261"/>
        <end position="290"/>
    </location>
</feature>
<feature type="compositionally biased region" description="Pro residues" evidence="1">
    <location>
        <begin position="453"/>
        <end position="471"/>
    </location>
</feature>
<dbReference type="AlphaFoldDB" id="A0A4U0TYU8"/>
<protein>
    <recommendedName>
        <fullName evidence="2">C2 domain-containing protein</fullName>
    </recommendedName>
</protein>
<sequence length="636" mass="71439">MSQEETLSNGVENEKPAHSTSSHDGPAEDSEKQQQRQQDGSQQDTDHHDHLHKKEAEAGPAGGFDATPIPQRPPGYTVKFTIHRATNLPMSDYHTLSSDPYVLAQLNTDTPTRHKEDSNLRWRTPTIRESTDPEWNESWTIANVPASGFKLKLRVYDEDPADQDDRLGNVHISVPSLSEKWEGVKEKQYEIRASAGSNRAYLVRAIAVCFSQTKHMRGSLYISMEVLGKTAEDGQRGRLYTVGPCRWFKHFSPMLGRIAQTKDDSDDEDAHDQHQQSATNTRLGRTSSRRPAQRYNFQANELQLQGPVPPNLYHRYVEFKPWVKRMFTSSGLQGVVISKVLHHQHSRVYNFDRRTQWGHFPDHPHPPQPQEAMTRQFLDLIRYDKGGRIFTYVLTLDALWRFTETGKEFGIDMLSKHTMHSDVSIYIAFSGEFFIRRLAHPDRSTSSSSNNPTHPPQDLPGGPPRDAPPLDPKNYELIIDNDSGTYRPAAHCLPSLKTFLASNLPGLHIRTLDSQADADVMSKMKAEQRERKKQEGEGIIFTQGSRSSSISSSDEEDLDRRQAAFDDDRDGRGGGSSGGGAGNTYVKAAKDQKARGAARVDKAKMAYGPKSRPGRRGDEAGEEMKSKTEGAEADRP</sequence>
<feature type="compositionally biased region" description="Basic and acidic residues" evidence="1">
    <location>
        <begin position="520"/>
        <end position="536"/>
    </location>
</feature>
<feature type="region of interest" description="Disordered" evidence="1">
    <location>
        <begin position="441"/>
        <end position="478"/>
    </location>
</feature>
<keyword evidence="4" id="KW-1185">Reference proteome</keyword>
<dbReference type="OrthoDB" id="73919at2759"/>
<dbReference type="Gene3D" id="2.60.40.150">
    <property type="entry name" value="C2 domain"/>
    <property type="match status" value="1"/>
</dbReference>
<proteinExistence type="predicted"/>
<dbReference type="EMBL" id="NAJL01000021">
    <property type="protein sequence ID" value="TKA27723.1"/>
    <property type="molecule type" value="Genomic_DNA"/>
</dbReference>
<dbReference type="Proteomes" id="UP000308549">
    <property type="component" value="Unassembled WGS sequence"/>
</dbReference>
<evidence type="ECO:0000259" key="2">
    <source>
        <dbReference type="PROSITE" id="PS50004"/>
    </source>
</evidence>
<name>A0A4U0TYU8_9PEZI</name>
<feature type="compositionally biased region" description="Basic and acidic residues" evidence="1">
    <location>
        <begin position="558"/>
        <end position="572"/>
    </location>
</feature>
<dbReference type="InterPro" id="IPR000008">
    <property type="entry name" value="C2_dom"/>
</dbReference>
<dbReference type="Pfam" id="PF00168">
    <property type="entry name" value="C2"/>
    <property type="match status" value="1"/>
</dbReference>
<evidence type="ECO:0000313" key="3">
    <source>
        <dbReference type="EMBL" id="TKA27723.1"/>
    </source>
</evidence>
<feature type="compositionally biased region" description="Basic and acidic residues" evidence="1">
    <location>
        <begin position="44"/>
        <end position="57"/>
    </location>
</feature>
<comment type="caution">
    <text evidence="3">The sequence shown here is derived from an EMBL/GenBank/DDBJ whole genome shotgun (WGS) entry which is preliminary data.</text>
</comment>
<feature type="region of interest" description="Disordered" evidence="1">
    <location>
        <begin position="1"/>
        <end position="72"/>
    </location>
</feature>
<feature type="compositionally biased region" description="Basic and acidic residues" evidence="1">
    <location>
        <begin position="615"/>
        <end position="636"/>
    </location>
</feature>
<feature type="compositionally biased region" description="Basic and acidic residues" evidence="1">
    <location>
        <begin position="25"/>
        <end position="34"/>
    </location>
</feature>
<reference evidence="3 4" key="1">
    <citation type="submission" date="2017-03" db="EMBL/GenBank/DDBJ databases">
        <title>Genomes of endolithic fungi from Antarctica.</title>
        <authorList>
            <person name="Coleine C."/>
            <person name="Masonjones S."/>
            <person name="Stajich J.E."/>
        </authorList>
    </citation>
    <scope>NUCLEOTIDE SEQUENCE [LARGE SCALE GENOMIC DNA]</scope>
    <source>
        <strain evidence="3 4">CCFEE 6315</strain>
    </source>
</reference>
<evidence type="ECO:0000256" key="1">
    <source>
        <dbReference type="SAM" id="MobiDB-lite"/>
    </source>
</evidence>
<feature type="compositionally biased region" description="Polar residues" evidence="1">
    <location>
        <begin position="1"/>
        <end position="11"/>
    </location>
</feature>
<dbReference type="PANTHER" id="PTHR47800">
    <property type="entry name" value="C2 DOMAIN-CONTAINING PROTEIN"/>
    <property type="match status" value="1"/>
</dbReference>
<dbReference type="GO" id="GO:0010628">
    <property type="term" value="P:positive regulation of gene expression"/>
    <property type="evidence" value="ECO:0007669"/>
    <property type="project" value="TreeGrafter"/>
</dbReference>
<organism evidence="3 4">
    <name type="scientific">Salinomyces thailandicus</name>
    <dbReference type="NCBI Taxonomy" id="706561"/>
    <lineage>
        <taxon>Eukaryota</taxon>
        <taxon>Fungi</taxon>
        <taxon>Dikarya</taxon>
        <taxon>Ascomycota</taxon>
        <taxon>Pezizomycotina</taxon>
        <taxon>Dothideomycetes</taxon>
        <taxon>Dothideomycetidae</taxon>
        <taxon>Mycosphaerellales</taxon>
        <taxon>Teratosphaeriaceae</taxon>
        <taxon>Salinomyces</taxon>
    </lineage>
</organism>
<dbReference type="SUPFAM" id="SSF49562">
    <property type="entry name" value="C2 domain (Calcium/lipid-binding domain, CaLB)"/>
    <property type="match status" value="1"/>
</dbReference>
<gene>
    <name evidence="3" type="ORF">B0A50_04824</name>
</gene>
<feature type="compositionally biased region" description="Gly residues" evidence="1">
    <location>
        <begin position="573"/>
        <end position="582"/>
    </location>
</feature>
<dbReference type="PANTHER" id="PTHR47800:SF5">
    <property type="entry name" value="FER-1-LIKE PROTEIN 6"/>
    <property type="match status" value="1"/>
</dbReference>
<dbReference type="SMART" id="SM00239">
    <property type="entry name" value="C2"/>
    <property type="match status" value="1"/>
</dbReference>